<keyword evidence="1" id="KW-0732">Signal</keyword>
<dbReference type="EMBL" id="ML737142">
    <property type="protein sequence ID" value="KAE8341285.1"/>
    <property type="molecule type" value="Genomic_DNA"/>
</dbReference>
<proteinExistence type="predicted"/>
<reference evidence="2" key="1">
    <citation type="submission" date="2019-04" db="EMBL/GenBank/DDBJ databases">
        <title>Friends and foes A comparative genomics study of 23 Aspergillus species from section Flavi.</title>
        <authorList>
            <consortium name="DOE Joint Genome Institute"/>
            <person name="Kjaerbolling I."/>
            <person name="Vesth T."/>
            <person name="Frisvad J.C."/>
            <person name="Nybo J.L."/>
            <person name="Theobald S."/>
            <person name="Kildgaard S."/>
            <person name="Isbrandt T."/>
            <person name="Kuo A."/>
            <person name="Sato A."/>
            <person name="Lyhne E.K."/>
            <person name="Kogle M.E."/>
            <person name="Wiebenga A."/>
            <person name="Kun R.S."/>
            <person name="Lubbers R.J."/>
            <person name="Makela M.R."/>
            <person name="Barry K."/>
            <person name="Chovatia M."/>
            <person name="Clum A."/>
            <person name="Daum C."/>
            <person name="Haridas S."/>
            <person name="He G."/>
            <person name="LaButti K."/>
            <person name="Lipzen A."/>
            <person name="Mondo S."/>
            <person name="Riley R."/>
            <person name="Salamov A."/>
            <person name="Simmons B.A."/>
            <person name="Magnuson J.K."/>
            <person name="Henrissat B."/>
            <person name="Mortensen U.H."/>
            <person name="Larsen T.O."/>
            <person name="Devries R.P."/>
            <person name="Grigoriev I.V."/>
            <person name="Machida M."/>
            <person name="Baker S.E."/>
            <person name="Andersen M.R."/>
        </authorList>
    </citation>
    <scope>NUCLEOTIDE SEQUENCE</scope>
    <source>
        <strain evidence="2">CBS 117612</strain>
    </source>
</reference>
<dbReference type="Proteomes" id="UP000325558">
    <property type="component" value="Unassembled WGS sequence"/>
</dbReference>
<sequence>MKFFAITLASLASISGVLASASGSNDACSKFIYSTLYNKGSTDVYHWREVIDKSDSNPCASTSDACGRDLYKIFKEDQNQDVYNWKQDMIPLSACKATNDACGKFLWDTFHDEKSTDMANWKQIIDAKGSNPCNDLPILVNFVGYSRFIPSELSAR</sequence>
<organism evidence="2">
    <name type="scientific">Aspergillus arachidicola</name>
    <dbReference type="NCBI Taxonomy" id="656916"/>
    <lineage>
        <taxon>Eukaryota</taxon>
        <taxon>Fungi</taxon>
        <taxon>Dikarya</taxon>
        <taxon>Ascomycota</taxon>
        <taxon>Pezizomycotina</taxon>
        <taxon>Eurotiomycetes</taxon>
        <taxon>Eurotiomycetidae</taxon>
        <taxon>Eurotiales</taxon>
        <taxon>Aspergillaceae</taxon>
        <taxon>Aspergillus</taxon>
        <taxon>Aspergillus subgen. Circumdati</taxon>
    </lineage>
</organism>
<evidence type="ECO:0000256" key="1">
    <source>
        <dbReference type="SAM" id="SignalP"/>
    </source>
</evidence>
<evidence type="ECO:0008006" key="3">
    <source>
        <dbReference type="Google" id="ProtNLM"/>
    </source>
</evidence>
<feature type="signal peptide" evidence="1">
    <location>
        <begin position="1"/>
        <end position="19"/>
    </location>
</feature>
<protein>
    <recommendedName>
        <fullName evidence="3">Ecp2 effector protein domain-containing protein</fullName>
    </recommendedName>
</protein>
<dbReference type="OrthoDB" id="4473983at2759"/>
<accession>A0A5N6Y731</accession>
<dbReference type="AlphaFoldDB" id="A0A5N6Y731"/>
<gene>
    <name evidence="2" type="ORF">BDV24DRAFT_163712</name>
</gene>
<feature type="chain" id="PRO_5024860000" description="Ecp2 effector protein domain-containing protein" evidence="1">
    <location>
        <begin position="20"/>
        <end position="156"/>
    </location>
</feature>
<evidence type="ECO:0000313" key="2">
    <source>
        <dbReference type="EMBL" id="KAE8341285.1"/>
    </source>
</evidence>
<name>A0A5N6Y731_9EURO</name>